<evidence type="ECO:0000256" key="1">
    <source>
        <dbReference type="ARBA" id="ARBA00001946"/>
    </source>
</evidence>
<dbReference type="PANTHER" id="PTHR45138">
    <property type="entry name" value="REGULATORY COMPONENTS OF SENSORY TRANSDUCTION SYSTEM"/>
    <property type="match status" value="1"/>
</dbReference>
<dbReference type="Pfam" id="PF00990">
    <property type="entry name" value="GGDEF"/>
    <property type="match status" value="1"/>
</dbReference>
<dbReference type="GO" id="GO:0005886">
    <property type="term" value="C:plasma membrane"/>
    <property type="evidence" value="ECO:0007669"/>
    <property type="project" value="TreeGrafter"/>
</dbReference>
<dbReference type="Proteomes" id="UP000324255">
    <property type="component" value="Unassembled WGS sequence"/>
</dbReference>
<dbReference type="GO" id="GO:1902201">
    <property type="term" value="P:negative regulation of bacterial-type flagellum-dependent cell motility"/>
    <property type="evidence" value="ECO:0007669"/>
    <property type="project" value="TreeGrafter"/>
</dbReference>
<evidence type="ECO:0000259" key="6">
    <source>
        <dbReference type="PROSITE" id="PS50887"/>
    </source>
</evidence>
<comment type="caution">
    <text evidence="7">The sequence shown here is derived from an EMBL/GenBank/DDBJ whole genome shotgun (WGS) entry which is preliminary data.</text>
</comment>
<comment type="catalytic activity">
    <reaction evidence="4">
        <text>2 GTP = 3',3'-c-di-GMP + 2 diphosphate</text>
        <dbReference type="Rhea" id="RHEA:24898"/>
        <dbReference type="ChEBI" id="CHEBI:33019"/>
        <dbReference type="ChEBI" id="CHEBI:37565"/>
        <dbReference type="ChEBI" id="CHEBI:58805"/>
        <dbReference type="EC" id="2.7.7.65"/>
    </reaction>
</comment>
<comment type="cofactor">
    <cofactor evidence="1">
        <name>Mg(2+)</name>
        <dbReference type="ChEBI" id="CHEBI:18420"/>
    </cofactor>
</comment>
<evidence type="ECO:0000256" key="5">
    <source>
        <dbReference type="SAM" id="Phobius"/>
    </source>
</evidence>
<protein>
    <recommendedName>
        <fullName evidence="3">diguanylate cyclase</fullName>
        <ecNumber evidence="3">2.7.7.65</ecNumber>
    </recommendedName>
</protein>
<dbReference type="CDD" id="cd12915">
    <property type="entry name" value="PDC2_DGC_like"/>
    <property type="match status" value="1"/>
</dbReference>
<evidence type="ECO:0000313" key="7">
    <source>
        <dbReference type="EMBL" id="KAA6127340.1"/>
    </source>
</evidence>
<accession>A0AB34CRL4</accession>
<evidence type="ECO:0000256" key="3">
    <source>
        <dbReference type="ARBA" id="ARBA00012528"/>
    </source>
</evidence>
<dbReference type="InterPro" id="IPR043128">
    <property type="entry name" value="Rev_trsase/Diguanyl_cyclase"/>
</dbReference>
<proteinExistence type="predicted"/>
<dbReference type="GO" id="GO:0052621">
    <property type="term" value="F:diguanylate cyclase activity"/>
    <property type="evidence" value="ECO:0007669"/>
    <property type="project" value="UniProtKB-EC"/>
</dbReference>
<dbReference type="SMART" id="SM00267">
    <property type="entry name" value="GGDEF"/>
    <property type="match status" value="1"/>
</dbReference>
<name>A0AB34CRL4_9GAMM</name>
<dbReference type="Gene3D" id="3.30.450.20">
    <property type="entry name" value="PAS domain"/>
    <property type="match status" value="2"/>
</dbReference>
<keyword evidence="5" id="KW-0812">Transmembrane</keyword>
<dbReference type="InterPro" id="IPR029787">
    <property type="entry name" value="Nucleotide_cyclase"/>
</dbReference>
<dbReference type="NCBIfam" id="TIGR00254">
    <property type="entry name" value="GGDEF"/>
    <property type="match status" value="1"/>
</dbReference>
<dbReference type="EC" id="2.7.7.65" evidence="3"/>
<dbReference type="PANTHER" id="PTHR45138:SF9">
    <property type="entry name" value="DIGUANYLATE CYCLASE DGCM-RELATED"/>
    <property type="match status" value="1"/>
</dbReference>
<dbReference type="InterPro" id="IPR000160">
    <property type="entry name" value="GGDEF_dom"/>
</dbReference>
<dbReference type="GO" id="GO:0043709">
    <property type="term" value="P:cell adhesion involved in single-species biofilm formation"/>
    <property type="evidence" value="ECO:0007669"/>
    <property type="project" value="TreeGrafter"/>
</dbReference>
<dbReference type="CDD" id="cd01949">
    <property type="entry name" value="GGDEF"/>
    <property type="match status" value="1"/>
</dbReference>
<organism evidence="7 8">
    <name type="scientific">Candidatus Pantoea gossypiicola</name>
    <dbReference type="NCBI Taxonomy" id="2608008"/>
    <lineage>
        <taxon>Bacteria</taxon>
        <taxon>Pseudomonadati</taxon>
        <taxon>Pseudomonadota</taxon>
        <taxon>Gammaproteobacteria</taxon>
        <taxon>Enterobacterales</taxon>
        <taxon>Erwiniaceae</taxon>
        <taxon>Pantoea</taxon>
    </lineage>
</organism>
<dbReference type="RefSeq" id="WP_150010279.1">
    <property type="nucleotide sequence ID" value="NZ_VWVM01000003.1"/>
</dbReference>
<reference evidence="7 8" key="1">
    <citation type="submission" date="2019-09" db="EMBL/GenBank/DDBJ databases">
        <title>Genomic diversity of phyloplane-associated Pantoea species in Pakistan cotton crop.</title>
        <authorList>
            <person name="Tufail M.R."/>
            <person name="Cook D.R."/>
        </authorList>
    </citation>
    <scope>NUCLEOTIDE SEQUENCE [LARGE SCALE GENOMIC DNA]</scope>
    <source>
        <strain evidence="7 8">B_8</strain>
    </source>
</reference>
<dbReference type="PROSITE" id="PS50887">
    <property type="entry name" value="GGDEF"/>
    <property type="match status" value="1"/>
</dbReference>
<dbReference type="EMBL" id="VWVM01000003">
    <property type="protein sequence ID" value="KAA6127340.1"/>
    <property type="molecule type" value="Genomic_DNA"/>
</dbReference>
<dbReference type="CDD" id="cd12914">
    <property type="entry name" value="PDC1_DGC_like"/>
    <property type="match status" value="1"/>
</dbReference>
<comment type="pathway">
    <text evidence="2">Purine metabolism; 3',5'-cyclic di-GMP biosynthesis.</text>
</comment>
<dbReference type="Pfam" id="PF22588">
    <property type="entry name" value="dCache_1_like"/>
    <property type="match status" value="1"/>
</dbReference>
<feature type="transmembrane region" description="Helical" evidence="5">
    <location>
        <begin position="271"/>
        <end position="297"/>
    </location>
</feature>
<evidence type="ECO:0000313" key="8">
    <source>
        <dbReference type="Proteomes" id="UP000324255"/>
    </source>
</evidence>
<dbReference type="InterPro" id="IPR054327">
    <property type="entry name" value="His-kinase-like_sensor"/>
</dbReference>
<dbReference type="InterPro" id="IPR050469">
    <property type="entry name" value="Diguanylate_Cyclase"/>
</dbReference>
<keyword evidence="8" id="KW-1185">Reference proteome</keyword>
<dbReference type="Gene3D" id="3.30.70.270">
    <property type="match status" value="1"/>
</dbReference>
<keyword evidence="5" id="KW-0472">Membrane</keyword>
<sequence>MTLFLMITVFAVVVINIFTLWGSWQHNQKVREDDARNLSVSLAKQAEDAFLQVDITLADAVRQLSLNGLEYASTPVFAYQLKEQQGKLRQLHGLFIYDAQGRWLATSGNYAPAKGSNADRDYFVWHRTHDDSRVRIGRVIRSRSTGDLVIPVSLRLNDATGNFAGVALATVKVDYFRQFYSYYTLGERDVLGLILADTSVLYIRPFPDTAINKSLSSSPLFTTVLKTSSSGSATWRSALDGVERVYGYARLEQYPLIVTAGYDLDKIHEDWFAANIIDVLLNLILLVMISGMGMVVLRQVKKNVKNQLELTQIRDELTTINHTLQSLALIDGLTGLANRRQFDAMLDQILKRSQKSGEPVSLIMIDIDFFKRYNDTYGHVAGDSCLQRVSTILKEMTQRQDAVVARYGGEEFAIILPFTGKNDAKKVAERAVNAVLAARIPHESSGLPEHVVTLSAGYSSLISDGHPDEAQRLRQQADKALYEAKNKGRNRVHVLI</sequence>
<feature type="domain" description="GGDEF" evidence="6">
    <location>
        <begin position="358"/>
        <end position="496"/>
    </location>
</feature>
<dbReference type="FunFam" id="3.30.70.270:FF:000001">
    <property type="entry name" value="Diguanylate cyclase domain protein"/>
    <property type="match status" value="1"/>
</dbReference>
<keyword evidence="5" id="KW-1133">Transmembrane helix</keyword>
<dbReference type="SUPFAM" id="SSF55073">
    <property type="entry name" value="Nucleotide cyclase"/>
    <property type="match status" value="1"/>
</dbReference>
<gene>
    <name evidence="7" type="ORF">F3I20_05665</name>
</gene>
<evidence type="ECO:0000256" key="2">
    <source>
        <dbReference type="ARBA" id="ARBA00004665"/>
    </source>
</evidence>
<dbReference type="AlphaFoldDB" id="A0AB34CRL4"/>
<evidence type="ECO:0000256" key="4">
    <source>
        <dbReference type="ARBA" id="ARBA00034247"/>
    </source>
</evidence>